<feature type="transmembrane region" description="Helical" evidence="1">
    <location>
        <begin position="73"/>
        <end position="93"/>
    </location>
</feature>
<name>A0A7K1GP26_9FLAO</name>
<accession>A0A7K1GP26</accession>
<evidence type="ECO:0008006" key="4">
    <source>
        <dbReference type="Google" id="ProtNLM"/>
    </source>
</evidence>
<dbReference type="Proteomes" id="UP000488936">
    <property type="component" value="Unassembled WGS sequence"/>
</dbReference>
<evidence type="ECO:0000313" key="3">
    <source>
        <dbReference type="Proteomes" id="UP000488936"/>
    </source>
</evidence>
<dbReference type="AlphaFoldDB" id="A0A7K1GP26"/>
<sequence>MFLINLNNMYTIICTLTALGFFVLYNTSQKVKFNKSCVFTQWIRSHKKPSVAIALLLLTISLILEIIVDGVAIGIFTFLVYLMFIGSAILSLYPTLSIRLSHIGALIGGCLFFEVILL</sequence>
<reference evidence="2 3" key="1">
    <citation type="journal article" date="2006" name="Int. J. Syst. Evol. Microbiol.">
        <title>Myroides pelagicus sp. nov., isolated from seawater in Thailand.</title>
        <authorList>
            <person name="Yoon J."/>
            <person name="Maneerat S."/>
            <person name="Kawai F."/>
            <person name="Yokota A."/>
        </authorList>
    </citation>
    <scope>NUCLEOTIDE SEQUENCE [LARGE SCALE GENOMIC DNA]</scope>
    <source>
        <strain evidence="2 3">SM1T</strain>
    </source>
</reference>
<evidence type="ECO:0000256" key="1">
    <source>
        <dbReference type="SAM" id="Phobius"/>
    </source>
</evidence>
<dbReference type="OrthoDB" id="1446402at2"/>
<keyword evidence="3" id="KW-1185">Reference proteome</keyword>
<proteinExistence type="predicted"/>
<comment type="caution">
    <text evidence="2">The sequence shown here is derived from an EMBL/GenBank/DDBJ whole genome shotgun (WGS) entry which is preliminary data.</text>
</comment>
<evidence type="ECO:0000313" key="2">
    <source>
        <dbReference type="EMBL" id="MTH29964.1"/>
    </source>
</evidence>
<keyword evidence="1" id="KW-0472">Membrane</keyword>
<organism evidence="2 3">
    <name type="scientific">Myroides pelagicus</name>
    <dbReference type="NCBI Taxonomy" id="270914"/>
    <lineage>
        <taxon>Bacteria</taxon>
        <taxon>Pseudomonadati</taxon>
        <taxon>Bacteroidota</taxon>
        <taxon>Flavobacteriia</taxon>
        <taxon>Flavobacteriales</taxon>
        <taxon>Flavobacteriaceae</taxon>
        <taxon>Myroides</taxon>
    </lineage>
</organism>
<feature type="transmembrane region" description="Helical" evidence="1">
    <location>
        <begin position="6"/>
        <end position="28"/>
    </location>
</feature>
<protein>
    <recommendedName>
        <fullName evidence="4">DUF3325 family protein</fullName>
    </recommendedName>
</protein>
<feature type="transmembrane region" description="Helical" evidence="1">
    <location>
        <begin position="100"/>
        <end position="117"/>
    </location>
</feature>
<feature type="transmembrane region" description="Helical" evidence="1">
    <location>
        <begin position="49"/>
        <end position="67"/>
    </location>
</feature>
<keyword evidence="1" id="KW-1133">Transmembrane helix</keyword>
<dbReference type="EMBL" id="WMJY01000016">
    <property type="protein sequence ID" value="MTH29964.1"/>
    <property type="molecule type" value="Genomic_DNA"/>
</dbReference>
<gene>
    <name evidence="2" type="ORF">GJV77_08555</name>
</gene>
<keyword evidence="1" id="KW-0812">Transmembrane</keyword>